<name>A0A6I0SFE3_BACT4</name>
<dbReference type="Proteomes" id="UP000488521">
    <property type="component" value="Unassembled WGS sequence"/>
</dbReference>
<accession>A0A6I0SFE3</accession>
<evidence type="ECO:0000313" key="1">
    <source>
        <dbReference type="EMBL" id="KAB4478003.1"/>
    </source>
</evidence>
<reference evidence="1 2" key="1">
    <citation type="journal article" date="2019" name="Nat. Med.">
        <title>A library of human gut bacterial isolates paired with longitudinal multiomics data enables mechanistic microbiome research.</title>
        <authorList>
            <person name="Poyet M."/>
            <person name="Groussin M."/>
            <person name="Gibbons S.M."/>
            <person name="Avila-Pacheco J."/>
            <person name="Jiang X."/>
            <person name="Kearney S.M."/>
            <person name="Perrotta A.R."/>
            <person name="Berdy B."/>
            <person name="Zhao S."/>
            <person name="Lieberman T.D."/>
            <person name="Swanson P.K."/>
            <person name="Smith M."/>
            <person name="Roesemann S."/>
            <person name="Alexander J.E."/>
            <person name="Rich S.A."/>
            <person name="Livny J."/>
            <person name="Vlamakis H."/>
            <person name="Clish C."/>
            <person name="Bullock K."/>
            <person name="Deik A."/>
            <person name="Scott J."/>
            <person name="Pierce K.A."/>
            <person name="Xavier R.J."/>
            <person name="Alm E.J."/>
        </authorList>
    </citation>
    <scope>NUCLEOTIDE SEQUENCE [LARGE SCALE GENOMIC DNA]</scope>
    <source>
        <strain evidence="1 2">BIOML-A156</strain>
    </source>
</reference>
<evidence type="ECO:0000313" key="2">
    <source>
        <dbReference type="Proteomes" id="UP000488521"/>
    </source>
</evidence>
<sequence length="74" mass="8450">MKKILFSLLIIVVATLATYNMYISRNNVKLSDLALSNMEALADDNEWGSRWCYYNPLTVMCVPWGYGVACYCDI</sequence>
<organism evidence="1 2">
    <name type="scientific">Bacteroides thetaiotaomicron</name>
    <dbReference type="NCBI Taxonomy" id="818"/>
    <lineage>
        <taxon>Bacteria</taxon>
        <taxon>Pseudomonadati</taxon>
        <taxon>Bacteroidota</taxon>
        <taxon>Bacteroidia</taxon>
        <taxon>Bacteroidales</taxon>
        <taxon>Bacteroidaceae</taxon>
        <taxon>Bacteroides</taxon>
    </lineage>
</organism>
<dbReference type="EMBL" id="WCRS01000002">
    <property type="protein sequence ID" value="KAB4478003.1"/>
    <property type="molecule type" value="Genomic_DNA"/>
</dbReference>
<dbReference type="AlphaFoldDB" id="A0A6I0SFE3"/>
<evidence type="ECO:0008006" key="3">
    <source>
        <dbReference type="Google" id="ProtNLM"/>
    </source>
</evidence>
<protein>
    <recommendedName>
        <fullName evidence="3">NVEALA protein</fullName>
    </recommendedName>
</protein>
<gene>
    <name evidence="1" type="ORF">GAN59_03580</name>
</gene>
<dbReference type="InterPro" id="IPR025905">
    <property type="entry name" value="NVEALA"/>
</dbReference>
<proteinExistence type="predicted"/>
<comment type="caution">
    <text evidence="1">The sequence shown here is derived from an EMBL/GenBank/DDBJ whole genome shotgun (WGS) entry which is preliminary data.</text>
</comment>
<dbReference type="Pfam" id="PF14055">
    <property type="entry name" value="NVEALA"/>
    <property type="match status" value="1"/>
</dbReference>